<dbReference type="Proteomes" id="UP000504610">
    <property type="component" value="Chromosome 9"/>
</dbReference>
<dbReference type="AlphaFoldDB" id="A0A6J0L645"/>
<accession>A0A6J0L645</accession>
<dbReference type="SUPFAM" id="SSF57783">
    <property type="entry name" value="Zinc beta-ribbon"/>
    <property type="match status" value="1"/>
</dbReference>
<evidence type="ECO:0000259" key="4">
    <source>
        <dbReference type="PROSITE" id="PS51134"/>
    </source>
</evidence>
<dbReference type="PROSITE" id="PS51134">
    <property type="entry name" value="ZF_TFIIB"/>
    <property type="match status" value="1"/>
</dbReference>
<dbReference type="SUPFAM" id="SSF47954">
    <property type="entry name" value="Cyclin-like"/>
    <property type="match status" value="2"/>
</dbReference>
<evidence type="ECO:0000256" key="1">
    <source>
        <dbReference type="ARBA" id="ARBA00023015"/>
    </source>
</evidence>
<keyword evidence="3" id="KW-0479">Metal-binding</keyword>
<reference evidence="6" key="2">
    <citation type="submission" date="2025-08" db="UniProtKB">
        <authorList>
            <consortium name="RefSeq"/>
        </authorList>
    </citation>
    <scope>IDENTIFICATION</scope>
    <source>
        <tissue evidence="6">Leaf</tissue>
    </source>
</reference>
<feature type="domain" description="TFIIB-type" evidence="4">
    <location>
        <begin position="1"/>
        <end position="32"/>
    </location>
</feature>
<dbReference type="GO" id="GO:0008270">
    <property type="term" value="F:zinc ion binding"/>
    <property type="evidence" value="ECO:0007669"/>
    <property type="project" value="UniProtKB-KW"/>
</dbReference>
<dbReference type="GO" id="GO:0005634">
    <property type="term" value="C:nucleus"/>
    <property type="evidence" value="ECO:0007669"/>
    <property type="project" value="TreeGrafter"/>
</dbReference>
<protein>
    <submittedName>
        <fullName evidence="6">Plant-specific TFIIB-related protein 2</fullName>
    </submittedName>
</protein>
<proteinExistence type="predicted"/>
<evidence type="ECO:0000313" key="6">
    <source>
        <dbReference type="RefSeq" id="XP_018455665.1"/>
    </source>
</evidence>
<dbReference type="GO" id="GO:0017025">
    <property type="term" value="F:TBP-class protein binding"/>
    <property type="evidence" value="ECO:0007669"/>
    <property type="project" value="InterPro"/>
</dbReference>
<dbReference type="PANTHER" id="PTHR11618">
    <property type="entry name" value="TRANSCRIPTION INITIATION FACTOR IIB-RELATED"/>
    <property type="match status" value="1"/>
</dbReference>
<dbReference type="GO" id="GO:0070897">
    <property type="term" value="P:transcription preinitiation complex assembly"/>
    <property type="evidence" value="ECO:0007669"/>
    <property type="project" value="InterPro"/>
</dbReference>
<evidence type="ECO:0000256" key="2">
    <source>
        <dbReference type="ARBA" id="ARBA00023163"/>
    </source>
</evidence>
<keyword evidence="3" id="KW-0862">Zinc</keyword>
<dbReference type="PRINTS" id="PR00685">
    <property type="entry name" value="TIFACTORIIB"/>
</dbReference>
<dbReference type="GeneID" id="108826813"/>
<dbReference type="KEGG" id="rsz:108826813"/>
<keyword evidence="1" id="KW-0805">Transcription regulation</keyword>
<dbReference type="InterPro" id="IPR013150">
    <property type="entry name" value="TFIIB_cyclin"/>
</dbReference>
<sequence>METCLDCKKATETVIDLRTGDTICTECSLVISDHYIDDCQEWRTFANDDNNSDRDPNRVGAPTNPLLKSGGIGTIISTRKEENAFSSSVSKNDLFGLSRAQSLLRDKEEDLFKKACDEIKRMTGDLDLITGVEFRACEIVSKFDGDSSKKLRRGKQLTALCAASVSTACRELKLSRTLKEISTVANGVSLKDINKASMAIKRLLIRSGQDEAVSDAAPQVILKTGELVRRFCSKLDIGERERKAIREAVEMAENFDIRRNPKSVLAAIIFMICQLSRNKQRPIREIAMASEVVENTIKRSANDMYPYASKIIPKWYASEEDIIKRLGGLVGSLDGAKLIV</sequence>
<evidence type="ECO:0000313" key="5">
    <source>
        <dbReference type="Proteomes" id="UP000504610"/>
    </source>
</evidence>
<dbReference type="Gene3D" id="1.10.472.170">
    <property type="match status" value="1"/>
</dbReference>
<keyword evidence="5" id="KW-1185">Reference proteome</keyword>
<dbReference type="Pfam" id="PF00382">
    <property type="entry name" value="TFIIB"/>
    <property type="match status" value="2"/>
</dbReference>
<dbReference type="PANTHER" id="PTHR11618:SF72">
    <property type="entry name" value="TFIIB-TYPE DOMAIN-CONTAINING PROTEIN"/>
    <property type="match status" value="1"/>
</dbReference>
<organism evidence="5 6">
    <name type="scientific">Raphanus sativus</name>
    <name type="common">Radish</name>
    <name type="synonym">Raphanus raphanistrum var. sativus</name>
    <dbReference type="NCBI Taxonomy" id="3726"/>
    <lineage>
        <taxon>Eukaryota</taxon>
        <taxon>Viridiplantae</taxon>
        <taxon>Streptophyta</taxon>
        <taxon>Embryophyta</taxon>
        <taxon>Tracheophyta</taxon>
        <taxon>Spermatophyta</taxon>
        <taxon>Magnoliopsida</taxon>
        <taxon>eudicotyledons</taxon>
        <taxon>Gunneridae</taxon>
        <taxon>Pentapetalae</taxon>
        <taxon>rosids</taxon>
        <taxon>malvids</taxon>
        <taxon>Brassicales</taxon>
        <taxon>Brassicaceae</taxon>
        <taxon>Brassiceae</taxon>
        <taxon>Raphanus</taxon>
    </lineage>
</organism>
<dbReference type="InterPro" id="IPR036915">
    <property type="entry name" value="Cyclin-like_sf"/>
</dbReference>
<reference evidence="5" key="1">
    <citation type="journal article" date="2019" name="Database">
        <title>The radish genome database (RadishGD): an integrated information resource for radish genomics.</title>
        <authorList>
            <person name="Yu H.J."/>
            <person name="Baek S."/>
            <person name="Lee Y.J."/>
            <person name="Cho A."/>
            <person name="Mun J.H."/>
        </authorList>
    </citation>
    <scope>NUCLEOTIDE SEQUENCE [LARGE SCALE GENOMIC DNA]</scope>
    <source>
        <strain evidence="5">cv. WK10039</strain>
    </source>
</reference>
<dbReference type="Gene3D" id="1.10.472.10">
    <property type="entry name" value="Cyclin-like"/>
    <property type="match status" value="1"/>
</dbReference>
<gene>
    <name evidence="6" type="primary">LOC108826813</name>
</gene>
<dbReference type="Pfam" id="PF08271">
    <property type="entry name" value="Zn_Ribbon_TF"/>
    <property type="match status" value="1"/>
</dbReference>
<dbReference type="InterPro" id="IPR000812">
    <property type="entry name" value="TFIIB"/>
</dbReference>
<dbReference type="RefSeq" id="XP_018455665.1">
    <property type="nucleotide sequence ID" value="XM_018600163.2"/>
</dbReference>
<name>A0A6J0L645_RAPSA</name>
<dbReference type="InterPro" id="IPR013137">
    <property type="entry name" value="Znf_TFIIB"/>
</dbReference>
<dbReference type="OrthoDB" id="25790at2759"/>
<evidence type="ECO:0000256" key="3">
    <source>
        <dbReference type="PROSITE-ProRule" id="PRU00469"/>
    </source>
</evidence>
<keyword evidence="2" id="KW-0804">Transcription</keyword>
<dbReference type="GO" id="GO:0097550">
    <property type="term" value="C:transcription preinitiation complex"/>
    <property type="evidence" value="ECO:0007669"/>
    <property type="project" value="TreeGrafter"/>
</dbReference>
<keyword evidence="3" id="KW-0863">Zinc-finger</keyword>